<dbReference type="Gene3D" id="3.30.70.330">
    <property type="match status" value="1"/>
</dbReference>
<dbReference type="AlphaFoldDB" id="A0ABD2AE77"/>
<dbReference type="InterPro" id="IPR019416">
    <property type="entry name" value="NCBP3"/>
</dbReference>
<dbReference type="PANTHER" id="PTHR16291:SF0">
    <property type="entry name" value="NUCLEAR CAP-BINDING PROTEIN SUBUNIT 3"/>
    <property type="match status" value="1"/>
</dbReference>
<protein>
    <recommendedName>
        <fullName evidence="2">Nuclear cap-binding protein subunit 3</fullName>
    </recommendedName>
</protein>
<gene>
    <name evidence="4" type="ORF">V1478_011249</name>
</gene>
<reference evidence="4 5" key="1">
    <citation type="journal article" date="2024" name="Ann. Entomol. Soc. Am.">
        <title>Genomic analyses of the southern and eastern yellowjacket wasps (Hymenoptera: Vespidae) reveal evolutionary signatures of social life.</title>
        <authorList>
            <person name="Catto M.A."/>
            <person name="Caine P.B."/>
            <person name="Orr S.E."/>
            <person name="Hunt B.G."/>
            <person name="Goodisman M.A.D."/>
        </authorList>
    </citation>
    <scope>NUCLEOTIDE SEQUENCE [LARGE SCALE GENOMIC DNA]</scope>
    <source>
        <strain evidence="4">233</strain>
        <tissue evidence="4">Head and thorax</tissue>
    </source>
</reference>
<comment type="similarity">
    <text evidence="1">Belongs to the NCBP3 family.</text>
</comment>
<dbReference type="EMBL" id="JAUDFV010000151">
    <property type="protein sequence ID" value="KAL2718830.1"/>
    <property type="molecule type" value="Genomic_DNA"/>
</dbReference>
<accession>A0ABD2AE77</accession>
<dbReference type="Proteomes" id="UP001607302">
    <property type="component" value="Unassembled WGS sequence"/>
</dbReference>
<feature type="compositionally biased region" description="Basic and acidic residues" evidence="3">
    <location>
        <begin position="541"/>
        <end position="562"/>
    </location>
</feature>
<comment type="caution">
    <text evidence="4">The sequence shown here is derived from an EMBL/GenBank/DDBJ whole genome shotgun (WGS) entry which is preliminary data.</text>
</comment>
<name>A0ABD2AE77_VESSQ</name>
<feature type="compositionally biased region" description="Basic and acidic residues" evidence="3">
    <location>
        <begin position="292"/>
        <end position="303"/>
    </location>
</feature>
<evidence type="ECO:0000256" key="3">
    <source>
        <dbReference type="SAM" id="MobiDB-lite"/>
    </source>
</evidence>
<organism evidence="4 5">
    <name type="scientific">Vespula squamosa</name>
    <name type="common">Southern yellow jacket</name>
    <name type="synonym">Wasp</name>
    <dbReference type="NCBI Taxonomy" id="30214"/>
    <lineage>
        <taxon>Eukaryota</taxon>
        <taxon>Metazoa</taxon>
        <taxon>Ecdysozoa</taxon>
        <taxon>Arthropoda</taxon>
        <taxon>Hexapoda</taxon>
        <taxon>Insecta</taxon>
        <taxon>Pterygota</taxon>
        <taxon>Neoptera</taxon>
        <taxon>Endopterygota</taxon>
        <taxon>Hymenoptera</taxon>
        <taxon>Apocrita</taxon>
        <taxon>Aculeata</taxon>
        <taxon>Vespoidea</taxon>
        <taxon>Vespidae</taxon>
        <taxon>Vespinae</taxon>
        <taxon>Vespula</taxon>
    </lineage>
</organism>
<feature type="compositionally biased region" description="Basic and acidic residues" evidence="3">
    <location>
        <begin position="574"/>
        <end position="591"/>
    </location>
</feature>
<feature type="compositionally biased region" description="Acidic residues" evidence="3">
    <location>
        <begin position="465"/>
        <end position="483"/>
    </location>
</feature>
<dbReference type="InterPro" id="IPR012677">
    <property type="entry name" value="Nucleotide-bd_a/b_plait_sf"/>
</dbReference>
<feature type="region of interest" description="Disordered" evidence="3">
    <location>
        <begin position="540"/>
        <end position="591"/>
    </location>
</feature>
<evidence type="ECO:0000256" key="1">
    <source>
        <dbReference type="ARBA" id="ARBA00006069"/>
    </source>
</evidence>
<dbReference type="PANTHER" id="PTHR16291">
    <property type="entry name" value="NUCLEAR CAP-BINDING PROTEIN SUBUNIT 3"/>
    <property type="match status" value="1"/>
</dbReference>
<keyword evidence="5" id="KW-1185">Reference proteome</keyword>
<dbReference type="Pfam" id="PF10309">
    <property type="entry name" value="NCBP3"/>
    <property type="match status" value="1"/>
</dbReference>
<evidence type="ECO:0000313" key="5">
    <source>
        <dbReference type="Proteomes" id="UP001607302"/>
    </source>
</evidence>
<sequence>MAMIEEPIDVELILEQESTMNDSLETNAKLNHPNNSNISEFLESRYENRAGTFTTGIDIFSKEEKLKMEERAKRFGLAKSFLSNYEQDLYTSMGIGEDNENTRNIRLNVIHMRGTKEMSTKDVFKYFEDYAPASIEWINDVSCNIVWLDNASAARAMLGLSKRIVGVNDKPQSNKSNANTVDSVPDEDCIIEINHDSLLDKEDKEKEDTNEINIKDIDYPLPPGIWRKGVDYPKSKGIFLRFATRSDKKQPNAEKMSEYYKKYGNPNFGGIKGILTESRKRLYKQIKQSRKKVSEEKEEDSTSRKRMKNPWGALSESWGINDSVENDFNLKNEYKDQGRNIKERLGIKFPSKNMTHVEESNSSANDSDSEEDWCKRSKVLRMRMHADDEEKKIHKRRAKLKTQMLLNSMSSGNDLRSRLGSRPVRPTQFRDAIQVVVTNRNATRLNSTKASDSEEEDGEIIEDIQVEEKEEGEWQETEEENTDGEQREINEIDSEDSDVEAKEVQGPKGSVIKVVQHKPRVASTVWTRLNNVKSVINSSSLKERQSRGRDLRDTLKSGDLRSRIGNHTRGRSQLRIEVKNDKYTEDRNDIK</sequence>
<feature type="region of interest" description="Disordered" evidence="3">
    <location>
        <begin position="465"/>
        <end position="506"/>
    </location>
</feature>
<evidence type="ECO:0000256" key="2">
    <source>
        <dbReference type="ARBA" id="ARBA00019876"/>
    </source>
</evidence>
<proteinExistence type="inferred from homology"/>
<evidence type="ECO:0000313" key="4">
    <source>
        <dbReference type="EMBL" id="KAL2718830.1"/>
    </source>
</evidence>
<feature type="region of interest" description="Disordered" evidence="3">
    <location>
        <begin position="285"/>
        <end position="308"/>
    </location>
</feature>